<organism evidence="2 3">
    <name type="scientific">Dendrobium chrysotoxum</name>
    <name type="common">Orchid</name>
    <dbReference type="NCBI Taxonomy" id="161865"/>
    <lineage>
        <taxon>Eukaryota</taxon>
        <taxon>Viridiplantae</taxon>
        <taxon>Streptophyta</taxon>
        <taxon>Embryophyta</taxon>
        <taxon>Tracheophyta</taxon>
        <taxon>Spermatophyta</taxon>
        <taxon>Magnoliopsida</taxon>
        <taxon>Liliopsida</taxon>
        <taxon>Asparagales</taxon>
        <taxon>Orchidaceae</taxon>
        <taxon>Epidendroideae</taxon>
        <taxon>Malaxideae</taxon>
        <taxon>Dendrobiinae</taxon>
        <taxon>Dendrobium</taxon>
    </lineage>
</organism>
<proteinExistence type="predicted"/>
<evidence type="ECO:0000256" key="1">
    <source>
        <dbReference type="SAM" id="MobiDB-lite"/>
    </source>
</evidence>
<feature type="compositionally biased region" description="Acidic residues" evidence="1">
    <location>
        <begin position="84"/>
        <end position="99"/>
    </location>
</feature>
<reference evidence="2 3" key="1">
    <citation type="journal article" date="2021" name="Hortic Res">
        <title>Chromosome-scale assembly of the Dendrobium chrysotoxum genome enhances the understanding of orchid evolution.</title>
        <authorList>
            <person name="Zhang Y."/>
            <person name="Zhang G.Q."/>
            <person name="Zhang D."/>
            <person name="Liu X.D."/>
            <person name="Xu X.Y."/>
            <person name="Sun W.H."/>
            <person name="Yu X."/>
            <person name="Zhu X."/>
            <person name="Wang Z.W."/>
            <person name="Zhao X."/>
            <person name="Zhong W.Y."/>
            <person name="Chen H."/>
            <person name="Yin W.L."/>
            <person name="Huang T."/>
            <person name="Niu S.C."/>
            <person name="Liu Z.J."/>
        </authorList>
    </citation>
    <scope>NUCLEOTIDE SEQUENCE [LARGE SCALE GENOMIC DNA]</scope>
    <source>
        <strain evidence="2">Lindl</strain>
    </source>
</reference>
<dbReference type="EMBL" id="JAGFBR010000017">
    <property type="protein sequence ID" value="KAH0452275.1"/>
    <property type="molecule type" value="Genomic_DNA"/>
</dbReference>
<dbReference type="AlphaFoldDB" id="A0AAV7G832"/>
<protein>
    <submittedName>
        <fullName evidence="2">Uncharacterized protein</fullName>
    </submittedName>
</protein>
<comment type="caution">
    <text evidence="2">The sequence shown here is derived from an EMBL/GenBank/DDBJ whole genome shotgun (WGS) entry which is preliminary data.</text>
</comment>
<name>A0AAV7G832_DENCH</name>
<sequence length="128" mass="14558">MFVFTYRRLPTLGSRGLVNMVNAVVGGEAGPWLFLFPRSGNRGLEVSGATNWAELLCFRCTCLQLWPKIVLRKWLNISSKDSDFSADDGESTESEFEFEEMCQWERQLRDEERRLGGLGAESNGDFSH</sequence>
<accession>A0AAV7G832</accession>
<dbReference type="Proteomes" id="UP000775213">
    <property type="component" value="Unassembled WGS sequence"/>
</dbReference>
<evidence type="ECO:0000313" key="2">
    <source>
        <dbReference type="EMBL" id="KAH0452275.1"/>
    </source>
</evidence>
<feature type="region of interest" description="Disordered" evidence="1">
    <location>
        <begin position="80"/>
        <end position="99"/>
    </location>
</feature>
<evidence type="ECO:0000313" key="3">
    <source>
        <dbReference type="Proteomes" id="UP000775213"/>
    </source>
</evidence>
<keyword evidence="3" id="KW-1185">Reference proteome</keyword>
<gene>
    <name evidence="2" type="ORF">IEQ34_019574</name>
</gene>